<reference evidence="2" key="1">
    <citation type="submission" date="2014-12" db="EMBL/GenBank/DDBJ databases">
        <title>Insight into the proteome of Arion vulgaris.</title>
        <authorList>
            <person name="Aradska J."/>
            <person name="Bulat T."/>
            <person name="Smidak R."/>
            <person name="Sarate P."/>
            <person name="Gangsoo J."/>
            <person name="Sialana F."/>
            <person name="Bilban M."/>
            <person name="Lubec G."/>
        </authorList>
    </citation>
    <scope>NUCLEOTIDE SEQUENCE</scope>
    <source>
        <tissue evidence="2">Skin</tissue>
    </source>
</reference>
<evidence type="ECO:0000256" key="1">
    <source>
        <dbReference type="SAM" id="MobiDB-lite"/>
    </source>
</evidence>
<feature type="non-terminal residue" evidence="2">
    <location>
        <position position="133"/>
    </location>
</feature>
<feature type="non-terminal residue" evidence="2">
    <location>
        <position position="1"/>
    </location>
</feature>
<gene>
    <name evidence="2" type="primary">ORF37798</name>
</gene>
<organism evidence="2">
    <name type="scientific">Arion vulgaris</name>
    <dbReference type="NCBI Taxonomy" id="1028688"/>
    <lineage>
        <taxon>Eukaryota</taxon>
        <taxon>Metazoa</taxon>
        <taxon>Spiralia</taxon>
        <taxon>Lophotrochozoa</taxon>
        <taxon>Mollusca</taxon>
        <taxon>Gastropoda</taxon>
        <taxon>Heterobranchia</taxon>
        <taxon>Euthyneura</taxon>
        <taxon>Panpulmonata</taxon>
        <taxon>Eupulmonata</taxon>
        <taxon>Stylommatophora</taxon>
        <taxon>Helicina</taxon>
        <taxon>Arionoidea</taxon>
        <taxon>Arionidae</taxon>
        <taxon>Arion</taxon>
    </lineage>
</organism>
<dbReference type="AlphaFoldDB" id="A0A0B6YVW8"/>
<accession>A0A0B6YVW8</accession>
<protein>
    <submittedName>
        <fullName evidence="2">Uncharacterized protein</fullName>
    </submittedName>
</protein>
<evidence type="ECO:0000313" key="2">
    <source>
        <dbReference type="EMBL" id="CEK59901.1"/>
    </source>
</evidence>
<sequence>RLSIDETAKEQTAVIGLLDVSNIDFGSNYETDSSSLDSNVITQNNDTGYNSFDYMKSQNDKSIVTSKPQAFKLHVTTNNNNMLSSSSDSFMVFSPDNSERTEHFSYEDIQNTAELPYDEYTPSPAPSVSNTAP</sequence>
<proteinExistence type="predicted"/>
<feature type="region of interest" description="Disordered" evidence="1">
    <location>
        <begin position="107"/>
        <end position="133"/>
    </location>
</feature>
<dbReference type="EMBL" id="HACG01013036">
    <property type="protein sequence ID" value="CEK59901.1"/>
    <property type="molecule type" value="Transcribed_RNA"/>
</dbReference>
<name>A0A0B6YVW8_9EUPU</name>